<dbReference type="GO" id="GO:0003677">
    <property type="term" value="F:DNA binding"/>
    <property type="evidence" value="ECO:0007669"/>
    <property type="project" value="InterPro"/>
</dbReference>
<dbReference type="GO" id="GO:0006313">
    <property type="term" value="P:DNA transposition"/>
    <property type="evidence" value="ECO:0007669"/>
    <property type="project" value="InterPro"/>
</dbReference>
<dbReference type="AlphaFoldDB" id="A0A1G6U474"/>
<dbReference type="InterPro" id="IPR002525">
    <property type="entry name" value="Transp_IS110-like_N"/>
</dbReference>
<evidence type="ECO:0000313" key="2">
    <source>
        <dbReference type="EMBL" id="SDD35496.1"/>
    </source>
</evidence>
<evidence type="ECO:0000313" key="3">
    <source>
        <dbReference type="Proteomes" id="UP000199452"/>
    </source>
</evidence>
<protein>
    <submittedName>
        <fullName evidence="2">Transposase</fullName>
    </submittedName>
</protein>
<dbReference type="PANTHER" id="PTHR33055">
    <property type="entry name" value="TRANSPOSASE FOR INSERTION SEQUENCE ELEMENT IS1111A"/>
    <property type="match status" value="1"/>
</dbReference>
<organism evidence="2 3">
    <name type="scientific">Williamwhitmania taraxaci</name>
    <dbReference type="NCBI Taxonomy" id="1640674"/>
    <lineage>
        <taxon>Bacteria</taxon>
        <taxon>Pseudomonadati</taxon>
        <taxon>Bacteroidota</taxon>
        <taxon>Bacteroidia</taxon>
        <taxon>Bacteroidales</taxon>
        <taxon>Williamwhitmaniaceae</taxon>
        <taxon>Williamwhitmania</taxon>
    </lineage>
</organism>
<dbReference type="Proteomes" id="UP000199452">
    <property type="component" value="Unassembled WGS sequence"/>
</dbReference>
<dbReference type="EMBL" id="FMYP01000149">
    <property type="protein sequence ID" value="SDD35496.1"/>
    <property type="molecule type" value="Genomic_DNA"/>
</dbReference>
<keyword evidence="3" id="KW-1185">Reference proteome</keyword>
<sequence>MAYKWFVGTDVSKKTLDVTLFFREEGEKSPHKQFCNDDKGYQAIIKWMEKQRVNPQEALFCMEHTGAYSVGMAVFLEHAGLAYSLVSPLHIKRSLGLVRGKNDKVDSFQISRFCYLHREELPLTTLPLASIQQLRWLINERERLVKMQTSEKVVLGELINANTKSTLKRIELIFR</sequence>
<name>A0A1G6U474_9BACT</name>
<dbReference type="Pfam" id="PF01548">
    <property type="entry name" value="DEDD_Tnp_IS110"/>
    <property type="match status" value="1"/>
</dbReference>
<dbReference type="PANTHER" id="PTHR33055:SF3">
    <property type="entry name" value="PUTATIVE TRANSPOSASE FOR IS117-RELATED"/>
    <property type="match status" value="1"/>
</dbReference>
<evidence type="ECO:0000259" key="1">
    <source>
        <dbReference type="Pfam" id="PF01548"/>
    </source>
</evidence>
<dbReference type="RefSeq" id="WP_170830197.1">
    <property type="nucleotide sequence ID" value="NZ_FMYP01000149.1"/>
</dbReference>
<feature type="domain" description="Transposase IS110-like N-terminal" evidence="1">
    <location>
        <begin position="7"/>
        <end position="155"/>
    </location>
</feature>
<dbReference type="InterPro" id="IPR047650">
    <property type="entry name" value="Transpos_IS110"/>
</dbReference>
<proteinExistence type="predicted"/>
<accession>A0A1G6U474</accession>
<gene>
    <name evidence="2" type="ORF">SAMN05216323_11491</name>
</gene>
<reference evidence="2 3" key="1">
    <citation type="submission" date="2016-09" db="EMBL/GenBank/DDBJ databases">
        <authorList>
            <person name="Capua I."/>
            <person name="De Benedictis P."/>
            <person name="Joannis T."/>
            <person name="Lombin L.H."/>
            <person name="Cattoli G."/>
        </authorList>
    </citation>
    <scope>NUCLEOTIDE SEQUENCE [LARGE SCALE GENOMIC DNA]</scope>
    <source>
        <strain evidence="2 3">A7P-90m</strain>
    </source>
</reference>
<dbReference type="STRING" id="1640674.SAMN05216323_11491"/>
<dbReference type="GO" id="GO:0004803">
    <property type="term" value="F:transposase activity"/>
    <property type="evidence" value="ECO:0007669"/>
    <property type="project" value="InterPro"/>
</dbReference>